<feature type="region of interest" description="Disordered" evidence="13">
    <location>
        <begin position="365"/>
        <end position="394"/>
    </location>
</feature>
<comment type="caution">
    <text evidence="16">The sequence shown here is derived from an EMBL/GenBank/DDBJ whole genome shotgun (WGS) entry which is preliminary data.</text>
</comment>
<keyword evidence="2 11" id="KW-0547">Nucleotide-binding</keyword>
<dbReference type="Proteomes" id="UP001259832">
    <property type="component" value="Unassembled WGS sequence"/>
</dbReference>
<dbReference type="SMART" id="SM00054">
    <property type="entry name" value="EFh"/>
    <property type="match status" value="4"/>
</dbReference>
<feature type="region of interest" description="Disordered" evidence="13">
    <location>
        <begin position="1481"/>
        <end position="1534"/>
    </location>
</feature>
<comment type="similarity">
    <text evidence="9">Belongs to the protein kinase superfamily. Ser/Thr protein kinase family. GCN2 subfamily.</text>
</comment>
<dbReference type="EMBL" id="JASMQC010000018">
    <property type="protein sequence ID" value="KAK1938077.1"/>
    <property type="molecule type" value="Genomic_DNA"/>
</dbReference>
<evidence type="ECO:0000256" key="11">
    <source>
        <dbReference type="PROSITE-ProRule" id="PRU10141"/>
    </source>
</evidence>
<feature type="region of interest" description="Disordered" evidence="13">
    <location>
        <begin position="1"/>
        <end position="29"/>
    </location>
</feature>
<dbReference type="InterPro" id="IPR009091">
    <property type="entry name" value="RCC1/BLIP-II"/>
</dbReference>
<evidence type="ECO:0000259" key="15">
    <source>
        <dbReference type="PROSITE" id="PS50222"/>
    </source>
</evidence>
<keyword evidence="4" id="KW-0106">Calcium</keyword>
<keyword evidence="7" id="KW-0652">Protein synthesis inhibitor</keyword>
<dbReference type="GO" id="GO:0017148">
    <property type="term" value="P:negative regulation of translation"/>
    <property type="evidence" value="ECO:0007669"/>
    <property type="project" value="UniProtKB-KW"/>
</dbReference>
<sequence length="1952" mass="219011">MIKGARGRVAEGGGGVLATTSLSTTAPKHGDKAMDLELFGADSDESDDEATIDRYAKEGGDEELDEKEAAEAEKRKVAVLNSKLSPEELFKKYDTDKSGNISASEFLAMLPDLGISISAAKAMRIFRKCDTDGGGEIDLTEFKMAMFAVDPVSGNPLGFSPSTFLGPRDAFELFDEDGTGQIDELEFADVLEYFGMSVSDEKQEKIFRQYDKDKSGNIDYQEFRSMWIKLVDVREELTKRGVEVPKRTRVGKLQQMLETILDEEEAREALALEEAQRFLQRQRDKELREHLSRKAIVRAEDELAAALDAAGQVYIIGSGKYDQFIGDPVTRDESLYPGFKAVSKIWAYRVNSTIEVDLIQAVSKTTKQQKERNQNQEITAQSKSQQKMTKTAALQPENQPCVPASKYVRRRLENKRWKFQSPPRLNKQSISETKTLIRTMARERDMMNDRTEEEDLNSPTESSEVEEITHDENNQNEEELAKLFFENREFVRSLRFRSTTLMTNTGPLWGRSIVQGAISDSVAFAVTTSGSVFSWGGRNSMWEASARRLAGFDSDSDEEMEGAEGKKAKEEAETNTKVTPRSALQKMCTPEQLRGLRDPGVEAREEEQVEIEARQNEENLRYERLKRVVMYYDVWEPPPSNATRLLFMEQVLLPKVEYEQLIDSGRLRGLEFDHVTKMDLCLVMGECFELEIEAKGELGHTAFKDQERVIREYTEDKKPQSKQTNLLQAWQDVKMLRENRHAKREEDAKAKIIEKIDRADRAYESRASRRVVQMEDTIPEFTARGGNSRINMSGRFTLLELAQVDVWVTFQTNGGPYASTQIIRNVLKHSIAAIDSDGSLYAWGSACNGKLGVGIVEEEYKQFSLTPLLVKFPGKRKIRSVSCGASHNGAVSTTGELFMWGSANGGRLGLGPHVLDTVVVPTLVRDLVNKKVRVWQVSCGTAHSALCTEVTSEFNGGSKKLLGGQVFVCGGATALSQYALSWERIQELDGIAIRQVSCGGSHTAAVSSYGELYTWGRNYHGCTGHDTNRGFIEKPELVKCLHVEPYNLALGKFCRQINIYNEQGPHLAVNGETGGALATCIHTQMEDNPWWEVDLGQPAVIEKIRLWNRTDEPLNPSKSRSEYSNRLFPCWIFVSEFPFKDLEGKEGLRAAKVQSSAVDLFRVNKRMTEWILPTGNTVGQFVRVQLQNRNFLHFAEVEVFGVYSAFKYVGKVGTVQCSTDATLVIMPPTSNQSVLDDYYLRAIQADADHATILRQYDGYERSFRKFGRGVADTLDAPCRLCRVFRDCEICEFYASAKYNRRSFGGNGLKPLPVRLVGDRMGLQELIQVALAEGTLEAEQQERLRQEQEAEHVQQAVALETQRHAEEERNKRQSKLLNPFQGFVFRGRNPKMLFNALRSKSRATGGASQASSGSSSGAKKQRSIHDFFSQSSANGKRGGKVRKARRSLEASAKGNSFSSAAMEDEEESVAIQKRIDYDVIDDESSEEPMFLASQGSENGNKRPRPKKIDFTACSSQRSEPDLEPTHTPVRFGLPPTSQGYYTPGMATPMQQYSQDDMDFLTPRDQPVIPLSNPTTPSPLKKRPRLNSGDMGQEEQVQNLTQDMTHMEVRYARKGLPTFSSQSSMDNGSPKVNVVVSARRPRPNGEQATSFLSEESYVNPFAPEPTSDGKKKVSRRKRRSFPSAWVGAKNGSPLSKYLSDFSELGLIGSGSFSKVYKCIKKIDGWVYAVKKSKRHFRGKADTERALREVQALAALSSSNHIVRYFDAWIEDDLLYIQLENLDGCSLAGFVNQYAPHKVPEETLCRILCHLAQALFDMHSKKMVHMDVKLQNVLVGPGEVYKLGDLGTVAHLDGSMEITEGDNRYLSRELLEGNRNNLRAGDVFALGATIYELALGTTLASGGEEWQKIRDGDLVMFRQYSNSLQHLISSMMHPDALQRPLAEDILQHEVVLPFR</sequence>
<dbReference type="SMART" id="SM00220">
    <property type="entry name" value="S_TKc"/>
    <property type="match status" value="1"/>
</dbReference>
<dbReference type="GO" id="GO:0005509">
    <property type="term" value="F:calcium ion binding"/>
    <property type="evidence" value="ECO:0007669"/>
    <property type="project" value="InterPro"/>
</dbReference>
<feature type="region of interest" description="Disordered" evidence="13">
    <location>
        <begin position="1399"/>
        <end position="1467"/>
    </location>
</feature>
<dbReference type="Gene3D" id="1.10.238.10">
    <property type="entry name" value="EF-hand"/>
    <property type="match status" value="2"/>
</dbReference>
<proteinExistence type="inferred from homology"/>
<dbReference type="PROSITE" id="PS50222">
    <property type="entry name" value="EF_HAND_2"/>
    <property type="match status" value="4"/>
</dbReference>
<evidence type="ECO:0000256" key="6">
    <source>
        <dbReference type="ARBA" id="ARBA00023170"/>
    </source>
</evidence>
<keyword evidence="17" id="KW-1185">Reference proteome</keyword>
<evidence type="ECO:0000256" key="2">
    <source>
        <dbReference type="ARBA" id="ARBA00022741"/>
    </source>
</evidence>
<dbReference type="InterPro" id="IPR050339">
    <property type="entry name" value="CC_SR_Kinase"/>
</dbReference>
<evidence type="ECO:0000256" key="7">
    <source>
        <dbReference type="ARBA" id="ARBA00023193"/>
    </source>
</evidence>
<evidence type="ECO:0000256" key="8">
    <source>
        <dbReference type="ARBA" id="ARBA00024334"/>
    </source>
</evidence>
<feature type="coiled-coil region" evidence="12">
    <location>
        <begin position="1328"/>
        <end position="1355"/>
    </location>
</feature>
<feature type="region of interest" description="Disordered" evidence="13">
    <location>
        <begin position="553"/>
        <end position="581"/>
    </location>
</feature>
<feature type="region of interest" description="Disordered" evidence="13">
    <location>
        <begin position="1567"/>
        <end position="1589"/>
    </location>
</feature>
<feature type="compositionally biased region" description="Low complexity" evidence="13">
    <location>
        <begin position="1401"/>
        <end position="1417"/>
    </location>
</feature>
<dbReference type="SUPFAM" id="SSF50985">
    <property type="entry name" value="RCC1/BLIP-II"/>
    <property type="match status" value="1"/>
</dbReference>
<dbReference type="PROSITE" id="PS50011">
    <property type="entry name" value="PROTEIN_KINASE_DOM"/>
    <property type="match status" value="1"/>
</dbReference>
<keyword evidence="1" id="KW-0808">Transferase</keyword>
<dbReference type="Gene3D" id="1.10.510.10">
    <property type="entry name" value="Transferase(Phosphotransferase) domain 1"/>
    <property type="match status" value="1"/>
</dbReference>
<dbReference type="InterPro" id="IPR008271">
    <property type="entry name" value="Ser/Thr_kinase_AS"/>
</dbReference>
<dbReference type="PANTHER" id="PTHR11042">
    <property type="entry name" value="EUKARYOTIC TRANSLATION INITIATION FACTOR 2-ALPHA KINASE EIF2-ALPHA KINASE -RELATED"/>
    <property type="match status" value="1"/>
</dbReference>
<dbReference type="PROSITE" id="PS50012">
    <property type="entry name" value="RCC1_3"/>
    <property type="match status" value="2"/>
</dbReference>
<dbReference type="InterPro" id="IPR000719">
    <property type="entry name" value="Prot_kinase_dom"/>
</dbReference>
<dbReference type="CDD" id="cd00051">
    <property type="entry name" value="EFh"/>
    <property type="match status" value="1"/>
</dbReference>
<evidence type="ECO:0000256" key="3">
    <source>
        <dbReference type="ARBA" id="ARBA00022777"/>
    </source>
</evidence>
<protein>
    <submittedName>
        <fullName evidence="16">Wee1-like protein kinase</fullName>
    </submittedName>
</protein>
<feature type="compositionally biased region" description="Polar residues" evidence="13">
    <location>
        <begin position="375"/>
        <end position="389"/>
    </location>
</feature>
<dbReference type="Gene3D" id="2.60.120.260">
    <property type="entry name" value="Galactose-binding domain-like"/>
    <property type="match status" value="1"/>
</dbReference>
<feature type="domain" description="EF-hand" evidence="15">
    <location>
        <begin position="117"/>
        <end position="152"/>
    </location>
</feature>
<feature type="region of interest" description="Disordered" evidence="13">
    <location>
        <begin position="448"/>
        <end position="473"/>
    </location>
</feature>
<dbReference type="PANTHER" id="PTHR11042:SF185">
    <property type="entry name" value="WEE1-LIKE PROTEIN KINASE"/>
    <property type="match status" value="1"/>
</dbReference>
<comment type="similarity">
    <text evidence="8">Belongs to the protein kinase superfamily. Ser/Thr protein kinase family. CDPK subfamily.</text>
</comment>
<keyword evidence="6" id="KW-0675">Receptor</keyword>
<dbReference type="GO" id="GO:0005737">
    <property type="term" value="C:cytoplasm"/>
    <property type="evidence" value="ECO:0007669"/>
    <property type="project" value="TreeGrafter"/>
</dbReference>
<dbReference type="Gene3D" id="3.30.200.20">
    <property type="entry name" value="Phosphorylase Kinase, domain 1"/>
    <property type="match status" value="1"/>
</dbReference>
<evidence type="ECO:0000256" key="4">
    <source>
        <dbReference type="ARBA" id="ARBA00022837"/>
    </source>
</evidence>
<organism evidence="16 17">
    <name type="scientific">Phytophthora citrophthora</name>
    <dbReference type="NCBI Taxonomy" id="4793"/>
    <lineage>
        <taxon>Eukaryota</taxon>
        <taxon>Sar</taxon>
        <taxon>Stramenopiles</taxon>
        <taxon>Oomycota</taxon>
        <taxon>Peronosporomycetes</taxon>
        <taxon>Peronosporales</taxon>
        <taxon>Peronosporaceae</taxon>
        <taxon>Phytophthora</taxon>
    </lineage>
</organism>
<evidence type="ECO:0000313" key="17">
    <source>
        <dbReference type="Proteomes" id="UP001259832"/>
    </source>
</evidence>
<gene>
    <name evidence="16" type="ORF">P3T76_009227</name>
</gene>
<dbReference type="GO" id="GO:0005634">
    <property type="term" value="C:nucleus"/>
    <property type="evidence" value="ECO:0007669"/>
    <property type="project" value="TreeGrafter"/>
</dbReference>
<evidence type="ECO:0000256" key="5">
    <source>
        <dbReference type="ARBA" id="ARBA00022840"/>
    </source>
</evidence>
<dbReference type="InterPro" id="IPR002048">
    <property type="entry name" value="EF_hand_dom"/>
</dbReference>
<name>A0AAD9LJN6_9STRA</name>
<dbReference type="Gene3D" id="2.130.10.30">
    <property type="entry name" value="Regulator of chromosome condensation 1/beta-lactamase-inhibitor protein II"/>
    <property type="match status" value="1"/>
</dbReference>
<feature type="domain" description="EF-hand" evidence="15">
    <location>
        <begin position="81"/>
        <end position="116"/>
    </location>
</feature>
<dbReference type="InterPro" id="IPR011009">
    <property type="entry name" value="Kinase-like_dom_sf"/>
</dbReference>
<dbReference type="InterPro" id="IPR008979">
    <property type="entry name" value="Galactose-bd-like_sf"/>
</dbReference>
<dbReference type="PROSITE" id="PS00108">
    <property type="entry name" value="PROTEIN_KINASE_ST"/>
    <property type="match status" value="1"/>
</dbReference>
<feature type="compositionally biased region" description="Basic and acidic residues" evidence="13">
    <location>
        <begin position="563"/>
        <end position="574"/>
    </location>
</feature>
<evidence type="ECO:0000256" key="12">
    <source>
        <dbReference type="SAM" id="Coils"/>
    </source>
</evidence>
<feature type="domain" description="EF-hand" evidence="15">
    <location>
        <begin position="168"/>
        <end position="197"/>
    </location>
</feature>
<dbReference type="InterPro" id="IPR000408">
    <property type="entry name" value="Reg_chr_condens"/>
</dbReference>
<feature type="domain" description="EF-hand" evidence="15">
    <location>
        <begin position="198"/>
        <end position="233"/>
    </location>
</feature>
<evidence type="ECO:0000256" key="13">
    <source>
        <dbReference type="SAM" id="MobiDB-lite"/>
    </source>
</evidence>
<dbReference type="InterPro" id="IPR011992">
    <property type="entry name" value="EF-hand-dom_pair"/>
</dbReference>
<evidence type="ECO:0000256" key="10">
    <source>
        <dbReference type="PROSITE-ProRule" id="PRU00235"/>
    </source>
</evidence>
<dbReference type="PROSITE" id="PS00018">
    <property type="entry name" value="EF_HAND_1"/>
    <property type="match status" value="4"/>
</dbReference>
<dbReference type="Pfam" id="PF00069">
    <property type="entry name" value="Pkinase"/>
    <property type="match status" value="1"/>
</dbReference>
<feature type="repeat" description="RCC1" evidence="10">
    <location>
        <begin position="838"/>
        <end position="894"/>
    </location>
</feature>
<accession>A0AAD9LJN6</accession>
<keyword evidence="3 16" id="KW-0418">Kinase</keyword>
<dbReference type="PROSITE" id="PS00107">
    <property type="entry name" value="PROTEIN_KINASE_ATP"/>
    <property type="match status" value="1"/>
</dbReference>
<keyword evidence="12" id="KW-0175">Coiled coil</keyword>
<dbReference type="GO" id="GO:0005524">
    <property type="term" value="F:ATP binding"/>
    <property type="evidence" value="ECO:0007669"/>
    <property type="project" value="UniProtKB-UniRule"/>
</dbReference>
<evidence type="ECO:0000256" key="9">
    <source>
        <dbReference type="ARBA" id="ARBA00037982"/>
    </source>
</evidence>
<dbReference type="InterPro" id="IPR018247">
    <property type="entry name" value="EF_Hand_1_Ca_BS"/>
</dbReference>
<dbReference type="SUPFAM" id="SSF49785">
    <property type="entry name" value="Galactose-binding domain-like"/>
    <property type="match status" value="1"/>
</dbReference>
<dbReference type="SUPFAM" id="SSF56112">
    <property type="entry name" value="Protein kinase-like (PK-like)"/>
    <property type="match status" value="1"/>
</dbReference>
<dbReference type="InterPro" id="IPR017441">
    <property type="entry name" value="Protein_kinase_ATP_BS"/>
</dbReference>
<dbReference type="SUPFAM" id="SSF47473">
    <property type="entry name" value="EF-hand"/>
    <property type="match status" value="1"/>
</dbReference>
<dbReference type="GO" id="GO:0004713">
    <property type="term" value="F:protein tyrosine kinase activity"/>
    <property type="evidence" value="ECO:0007669"/>
    <property type="project" value="TreeGrafter"/>
</dbReference>
<dbReference type="Pfam" id="PF00415">
    <property type="entry name" value="RCC1"/>
    <property type="match status" value="2"/>
</dbReference>
<evidence type="ECO:0000313" key="16">
    <source>
        <dbReference type="EMBL" id="KAK1938077.1"/>
    </source>
</evidence>
<evidence type="ECO:0000259" key="14">
    <source>
        <dbReference type="PROSITE" id="PS50011"/>
    </source>
</evidence>
<feature type="binding site" evidence="11">
    <location>
        <position position="1729"/>
    </location>
    <ligand>
        <name>ATP</name>
        <dbReference type="ChEBI" id="CHEBI:30616"/>
    </ligand>
</feature>
<feature type="repeat" description="RCC1" evidence="10">
    <location>
        <begin position="895"/>
        <end position="950"/>
    </location>
</feature>
<dbReference type="PROSITE" id="PS00626">
    <property type="entry name" value="RCC1_2"/>
    <property type="match status" value="1"/>
</dbReference>
<dbReference type="Pfam" id="PF13499">
    <property type="entry name" value="EF-hand_7"/>
    <property type="match status" value="2"/>
</dbReference>
<dbReference type="Pfam" id="PF13540">
    <property type="entry name" value="RCC1_2"/>
    <property type="match status" value="1"/>
</dbReference>
<keyword evidence="5 11" id="KW-0067">ATP-binding</keyword>
<dbReference type="Pfam" id="PF22633">
    <property type="entry name" value="F5_F8_type_C_2"/>
    <property type="match status" value="1"/>
</dbReference>
<dbReference type="FunFam" id="3.30.200.20:FF:000356">
    <property type="entry name" value="WEE protein kinase"/>
    <property type="match status" value="1"/>
</dbReference>
<reference evidence="16" key="1">
    <citation type="submission" date="2023-08" db="EMBL/GenBank/DDBJ databases">
        <title>Reference Genome Resource for the Citrus Pathogen Phytophthora citrophthora.</title>
        <authorList>
            <person name="Moller H."/>
            <person name="Coetzee B."/>
            <person name="Rose L.J."/>
            <person name="Van Niekerk J.M."/>
        </authorList>
    </citation>
    <scope>NUCLEOTIDE SEQUENCE</scope>
    <source>
        <strain evidence="16">STE-U-9442</strain>
    </source>
</reference>
<evidence type="ECO:0000256" key="1">
    <source>
        <dbReference type="ARBA" id="ARBA00022679"/>
    </source>
</evidence>
<feature type="domain" description="Protein kinase" evidence="14">
    <location>
        <begin position="1699"/>
        <end position="1948"/>
    </location>
</feature>